<keyword evidence="15" id="KW-1185">Reference proteome</keyword>
<dbReference type="GO" id="GO:0043005">
    <property type="term" value="C:neuron projection"/>
    <property type="evidence" value="ECO:0007669"/>
    <property type="project" value="TreeGrafter"/>
</dbReference>
<reference evidence="16" key="1">
    <citation type="submission" date="2017-02" db="UniProtKB">
        <authorList>
            <consortium name="WormBaseParasite"/>
        </authorList>
    </citation>
    <scope>IDENTIFICATION</scope>
</reference>
<dbReference type="PANTHER" id="PTHR24235:SF29">
    <property type="entry name" value="GH23382P"/>
    <property type="match status" value="1"/>
</dbReference>
<dbReference type="PRINTS" id="PR01012">
    <property type="entry name" value="NRPEPTIDEYR"/>
</dbReference>
<dbReference type="Proteomes" id="UP000321570">
    <property type="component" value="Unassembled WGS sequence"/>
</dbReference>
<dbReference type="InterPro" id="IPR000276">
    <property type="entry name" value="GPCR_Rhodpsn"/>
</dbReference>
<organism evidence="16">
    <name type="scientific">Hymenolepis diminuta</name>
    <name type="common">Rat tapeworm</name>
    <dbReference type="NCBI Taxonomy" id="6216"/>
    <lineage>
        <taxon>Eukaryota</taxon>
        <taxon>Metazoa</taxon>
        <taxon>Spiralia</taxon>
        <taxon>Lophotrochozoa</taxon>
        <taxon>Platyhelminthes</taxon>
        <taxon>Cestoda</taxon>
        <taxon>Eucestoda</taxon>
        <taxon>Cyclophyllidea</taxon>
        <taxon>Hymenolepididae</taxon>
        <taxon>Hymenolepis</taxon>
    </lineage>
</organism>
<keyword evidence="4 10" id="KW-1133">Transmembrane helix</keyword>
<comment type="subcellular location">
    <subcellularLocation>
        <location evidence="1">Membrane</location>
        <topology evidence="1">Multi-pass membrane protein</topology>
    </subcellularLocation>
</comment>
<evidence type="ECO:0000313" key="14">
    <source>
        <dbReference type="Proteomes" id="UP000274504"/>
    </source>
</evidence>
<feature type="region of interest" description="Disordered" evidence="9">
    <location>
        <begin position="369"/>
        <end position="388"/>
    </location>
</feature>
<sequence length="402" mass="45703">MEKQTDQMISHSGDPILPELLSQSLKLEFDQPQNFTDVAKSSATAKTLICLLYVIIFVLSISGNSLVVFIILRKPEMRSVTNIFITNLAISDILMTLIATPSTPAIVFVHGWSLNVSLCKLLPTVMGVTVYVSTLTSTAIAIERCIVTVYHILPKARGWISFLGILSTWIISIICSCPLAIYQDIYYDPRTNMTSCQENWPQKQSRAVFTVASFVLQFIVPSLIITVCYTRIGLVLQDRAKKKIGTKTRLKEEAELKRKRRAIKMLIAMVVIFIICWIPLNCLWLISDLGWYDFSEWDYFTLIFFICHLCAMSSAVHNPFLYTWLNESFRNEFVQILPACIIRLIKIKPSSRNTYMVVTSSGLQLQEKMAKKDQTNQQRDSNSTSNSQDEIRMLSVIQPTPI</sequence>
<dbReference type="InterPro" id="IPR000611">
    <property type="entry name" value="NPY_rcpt"/>
</dbReference>
<keyword evidence="3 10" id="KW-0812">Transmembrane</keyword>
<evidence type="ECO:0000256" key="7">
    <source>
        <dbReference type="ARBA" id="ARBA00023170"/>
    </source>
</evidence>
<evidence type="ECO:0000256" key="5">
    <source>
        <dbReference type="ARBA" id="ARBA00023040"/>
    </source>
</evidence>
<dbReference type="SUPFAM" id="SSF81321">
    <property type="entry name" value="Family A G protein-coupled receptor-like"/>
    <property type="match status" value="1"/>
</dbReference>
<evidence type="ECO:0000313" key="16">
    <source>
        <dbReference type="WBParaSite" id="HDID_0000491701-mRNA-1"/>
    </source>
</evidence>
<dbReference type="GO" id="GO:0004983">
    <property type="term" value="F:neuropeptide Y receptor activity"/>
    <property type="evidence" value="ECO:0007669"/>
    <property type="project" value="InterPro"/>
</dbReference>
<feature type="transmembrane region" description="Helical" evidence="10">
    <location>
        <begin position="128"/>
        <end position="147"/>
    </location>
</feature>
<evidence type="ECO:0000256" key="2">
    <source>
        <dbReference type="ARBA" id="ARBA00010663"/>
    </source>
</evidence>
<dbReference type="AlphaFoldDB" id="A0A0R3SJ02"/>
<gene>
    <name evidence="12" type="ORF">HDID_LOCUS4915</name>
    <name evidence="13" type="ORF">WMSIL1_LOCUS7652</name>
</gene>
<evidence type="ECO:0000256" key="6">
    <source>
        <dbReference type="ARBA" id="ARBA00023136"/>
    </source>
</evidence>
<feature type="compositionally biased region" description="Polar residues" evidence="9">
    <location>
        <begin position="375"/>
        <end position="388"/>
    </location>
</feature>
<dbReference type="WBParaSite" id="HDID_0000491701-mRNA-1">
    <property type="protein sequence ID" value="HDID_0000491701-mRNA-1"/>
    <property type="gene ID" value="HDID_0000491701"/>
</dbReference>
<name>A0A0R3SJ02_HYMDI</name>
<comment type="similarity">
    <text evidence="2">Belongs to the G-protein coupled receptor 1 family.</text>
</comment>
<dbReference type="SMART" id="SM01381">
    <property type="entry name" value="7TM_GPCR_Srsx"/>
    <property type="match status" value="1"/>
</dbReference>
<feature type="transmembrane region" description="Helical" evidence="10">
    <location>
        <begin position="84"/>
        <end position="108"/>
    </location>
</feature>
<dbReference type="STRING" id="6216.A0A0R3SJ02"/>
<evidence type="ECO:0000256" key="10">
    <source>
        <dbReference type="SAM" id="Phobius"/>
    </source>
</evidence>
<dbReference type="CDD" id="cd15203">
    <property type="entry name" value="7tmA_NPYR-like"/>
    <property type="match status" value="1"/>
</dbReference>
<evidence type="ECO:0000313" key="15">
    <source>
        <dbReference type="Proteomes" id="UP000321570"/>
    </source>
</evidence>
<evidence type="ECO:0000259" key="11">
    <source>
        <dbReference type="PROSITE" id="PS50262"/>
    </source>
</evidence>
<evidence type="ECO:0000256" key="8">
    <source>
        <dbReference type="ARBA" id="ARBA00023224"/>
    </source>
</evidence>
<evidence type="ECO:0000256" key="4">
    <source>
        <dbReference type="ARBA" id="ARBA00022989"/>
    </source>
</evidence>
<feature type="transmembrane region" description="Helical" evidence="10">
    <location>
        <begin position="299"/>
        <end position="321"/>
    </location>
</feature>
<dbReference type="GO" id="GO:0005886">
    <property type="term" value="C:plasma membrane"/>
    <property type="evidence" value="ECO:0007669"/>
    <property type="project" value="TreeGrafter"/>
</dbReference>
<feature type="transmembrane region" description="Helical" evidence="10">
    <location>
        <begin position="51"/>
        <end position="72"/>
    </location>
</feature>
<evidence type="ECO:0000313" key="12">
    <source>
        <dbReference type="EMBL" id="VDL57210.1"/>
    </source>
</evidence>
<feature type="transmembrane region" description="Helical" evidence="10">
    <location>
        <begin position="159"/>
        <end position="182"/>
    </location>
</feature>
<keyword evidence="6 10" id="KW-0472">Membrane</keyword>
<evidence type="ECO:0000256" key="9">
    <source>
        <dbReference type="SAM" id="MobiDB-lite"/>
    </source>
</evidence>
<dbReference type="OrthoDB" id="9046662at2759"/>
<keyword evidence="8" id="KW-0807">Transducer</keyword>
<feature type="transmembrane region" description="Helical" evidence="10">
    <location>
        <begin position="207"/>
        <end position="232"/>
    </location>
</feature>
<reference evidence="12 14" key="2">
    <citation type="submission" date="2018-11" db="EMBL/GenBank/DDBJ databases">
        <authorList>
            <consortium name="Pathogen Informatics"/>
        </authorList>
    </citation>
    <scope>NUCLEOTIDE SEQUENCE [LARGE SCALE GENOMIC DNA]</scope>
</reference>
<feature type="transmembrane region" description="Helical" evidence="10">
    <location>
        <begin position="266"/>
        <end position="287"/>
    </location>
</feature>
<dbReference type="Proteomes" id="UP000274504">
    <property type="component" value="Unassembled WGS sequence"/>
</dbReference>
<feature type="domain" description="G-protein coupled receptors family 1 profile" evidence="11">
    <location>
        <begin position="63"/>
        <end position="322"/>
    </location>
</feature>
<dbReference type="GO" id="GO:0042923">
    <property type="term" value="F:neuropeptide binding"/>
    <property type="evidence" value="ECO:0007669"/>
    <property type="project" value="TreeGrafter"/>
</dbReference>
<proteinExistence type="inferred from homology"/>
<dbReference type="EMBL" id="UYSG01002133">
    <property type="protein sequence ID" value="VDL57210.1"/>
    <property type="molecule type" value="Genomic_DNA"/>
</dbReference>
<dbReference type="EMBL" id="CABIJS010000277">
    <property type="protein sequence ID" value="VUZ48124.1"/>
    <property type="molecule type" value="Genomic_DNA"/>
</dbReference>
<evidence type="ECO:0000256" key="3">
    <source>
        <dbReference type="ARBA" id="ARBA00022692"/>
    </source>
</evidence>
<dbReference type="PRINTS" id="PR00237">
    <property type="entry name" value="GPCRRHODOPSN"/>
</dbReference>
<evidence type="ECO:0000256" key="1">
    <source>
        <dbReference type="ARBA" id="ARBA00004141"/>
    </source>
</evidence>
<reference evidence="13 15" key="3">
    <citation type="submission" date="2019-07" db="EMBL/GenBank/DDBJ databases">
        <authorList>
            <person name="Jastrzebski P J."/>
            <person name="Paukszto L."/>
            <person name="Jastrzebski P J."/>
        </authorList>
    </citation>
    <scope>NUCLEOTIDE SEQUENCE [LARGE SCALE GENOMIC DNA]</scope>
    <source>
        <strain evidence="13 15">WMS-il1</strain>
    </source>
</reference>
<dbReference type="PANTHER" id="PTHR24235">
    <property type="entry name" value="NEUROPEPTIDE Y RECEPTOR"/>
    <property type="match status" value="1"/>
</dbReference>
<dbReference type="Pfam" id="PF00001">
    <property type="entry name" value="7tm_1"/>
    <property type="match status" value="1"/>
</dbReference>
<keyword evidence="5" id="KW-0297">G-protein coupled receptor</keyword>
<dbReference type="Gene3D" id="1.20.1070.10">
    <property type="entry name" value="Rhodopsin 7-helix transmembrane proteins"/>
    <property type="match status" value="1"/>
</dbReference>
<dbReference type="PROSITE" id="PS50262">
    <property type="entry name" value="G_PROTEIN_RECEP_F1_2"/>
    <property type="match status" value="1"/>
</dbReference>
<keyword evidence="7" id="KW-0675">Receptor</keyword>
<accession>A0A0R3SJ02</accession>
<protein>
    <submittedName>
        <fullName evidence="16">G_PROTEIN_RECEP_F1_2 domain-containing protein</fullName>
    </submittedName>
</protein>
<evidence type="ECO:0000313" key="13">
    <source>
        <dbReference type="EMBL" id="VUZ48124.1"/>
    </source>
</evidence>
<dbReference type="InterPro" id="IPR017452">
    <property type="entry name" value="GPCR_Rhodpsn_7TM"/>
</dbReference>